<evidence type="ECO:0000256" key="7">
    <source>
        <dbReference type="ARBA" id="ARBA00023065"/>
    </source>
</evidence>
<organism evidence="11 14">
    <name type="scientific">Pseudonocardia alni</name>
    <name type="common">Amycolata alni</name>
    <dbReference type="NCBI Taxonomy" id="33907"/>
    <lineage>
        <taxon>Bacteria</taxon>
        <taxon>Bacillati</taxon>
        <taxon>Actinomycetota</taxon>
        <taxon>Actinomycetes</taxon>
        <taxon>Pseudonocardiales</taxon>
        <taxon>Pseudonocardiaceae</taxon>
        <taxon>Pseudonocardia</taxon>
    </lineage>
</organism>
<evidence type="ECO:0000256" key="8">
    <source>
        <dbReference type="ARBA" id="ARBA00023136"/>
    </source>
</evidence>
<keyword evidence="4 10" id="KW-0169">Cobalamin biosynthesis</keyword>
<dbReference type="Proteomes" id="UP000549695">
    <property type="component" value="Unassembled WGS sequence"/>
</dbReference>
<dbReference type="NCBIfam" id="NF002780">
    <property type="entry name" value="PRK02898.1"/>
    <property type="match status" value="1"/>
</dbReference>
<evidence type="ECO:0000313" key="12">
    <source>
        <dbReference type="EMBL" id="PKB32699.1"/>
    </source>
</evidence>
<dbReference type="UniPathway" id="UPA00148"/>
<accession>A0A852W2R2</accession>
<keyword evidence="6 10" id="KW-1133">Transmembrane helix</keyword>
<dbReference type="HAMAP" id="MF_00330">
    <property type="entry name" value="CbiN"/>
    <property type="match status" value="1"/>
</dbReference>
<keyword evidence="5 10" id="KW-0812">Transmembrane</keyword>
<evidence type="ECO:0000256" key="10">
    <source>
        <dbReference type="HAMAP-Rule" id="MF_00330"/>
    </source>
</evidence>
<evidence type="ECO:0000256" key="3">
    <source>
        <dbReference type="ARBA" id="ARBA00022475"/>
    </source>
</evidence>
<comment type="subcellular location">
    <subcellularLocation>
        <location evidence="10">Cell membrane</location>
        <topology evidence="10">Multi-pass membrane protein</topology>
    </subcellularLocation>
</comment>
<evidence type="ECO:0000313" key="13">
    <source>
        <dbReference type="Proteomes" id="UP000232453"/>
    </source>
</evidence>
<keyword evidence="1 10" id="KW-0171">Cobalt transport</keyword>
<keyword evidence="2 10" id="KW-0813">Transport</keyword>
<keyword evidence="9 10" id="KW-0170">Cobalt</keyword>
<keyword evidence="7 10" id="KW-0406">Ion transport</keyword>
<dbReference type="GO" id="GO:0015087">
    <property type="term" value="F:cobalt ion transmembrane transporter activity"/>
    <property type="evidence" value="ECO:0007669"/>
    <property type="project" value="UniProtKB-UniRule"/>
</dbReference>
<protein>
    <recommendedName>
        <fullName evidence="10">Cobalt transport protein CbiN</fullName>
    </recommendedName>
    <alternativeName>
        <fullName evidence="10">Energy-coupling factor transporter probable substrate-capture protein CbiN</fullName>
        <shortName evidence="10">ECF transporter S component CbiN</shortName>
    </alternativeName>
</protein>
<dbReference type="GeneID" id="98051803"/>
<evidence type="ECO:0000256" key="4">
    <source>
        <dbReference type="ARBA" id="ARBA00022573"/>
    </source>
</evidence>
<dbReference type="InterPro" id="IPR003705">
    <property type="entry name" value="CbiN"/>
</dbReference>
<dbReference type="EMBL" id="JACCCZ010000001">
    <property type="protein sequence ID" value="NYG01741.1"/>
    <property type="molecule type" value="Genomic_DNA"/>
</dbReference>
<feature type="transmembrane region" description="Helical" evidence="10">
    <location>
        <begin position="7"/>
        <end position="26"/>
    </location>
</feature>
<comment type="function">
    <text evidence="10">Part of the energy-coupling factor (ECF) transporter complex CbiMNOQ involved in cobalt import.</text>
</comment>
<comment type="subunit">
    <text evidence="10">Forms an energy-coupling factor (ECF) transporter complex composed of an ATP-binding protein (A component, CbiO), a transmembrane protein (T component, CbiQ) and 2 possible substrate-capture proteins (S components, CbiM and CbiN) of unknown stoichimetry.</text>
</comment>
<sequence length="96" mass="10014">MSRSTVVNILLVVAVVALFAVPVLFVPGEYAGSDGQAGEAIEATGYRPWFSPVWEPPSGEIESGIFAMQAAAGAGVLGYCIGVARTRSREKAARQS</sequence>
<comment type="pathway">
    <text evidence="10">Cofactor biosynthesis; adenosylcobalamin biosynthesis.</text>
</comment>
<feature type="transmembrane region" description="Helical" evidence="10">
    <location>
        <begin position="64"/>
        <end position="84"/>
    </location>
</feature>
<accession>A0AA44USI5</accession>
<evidence type="ECO:0000313" key="14">
    <source>
        <dbReference type="Proteomes" id="UP000549695"/>
    </source>
</evidence>
<reference evidence="11 14" key="1">
    <citation type="submission" date="2020-07" db="EMBL/GenBank/DDBJ databases">
        <title>Sequencing the genomes of 1000 actinobacteria strains.</title>
        <authorList>
            <person name="Klenk H.-P."/>
        </authorList>
    </citation>
    <scope>NUCLEOTIDE SEQUENCE [LARGE SCALE GENOMIC DNA]</scope>
    <source>
        <strain evidence="12 13">DSM 44104</strain>
        <strain evidence="11 14">DSM 44749</strain>
    </source>
</reference>
<evidence type="ECO:0000256" key="1">
    <source>
        <dbReference type="ARBA" id="ARBA00022426"/>
    </source>
</evidence>
<evidence type="ECO:0000313" key="11">
    <source>
        <dbReference type="EMBL" id="NYG01741.1"/>
    </source>
</evidence>
<name>A0A852W2R2_PSEA5</name>
<dbReference type="Pfam" id="PF02553">
    <property type="entry name" value="CbiN"/>
    <property type="match status" value="1"/>
</dbReference>
<evidence type="ECO:0000256" key="6">
    <source>
        <dbReference type="ARBA" id="ARBA00022989"/>
    </source>
</evidence>
<evidence type="ECO:0000256" key="5">
    <source>
        <dbReference type="ARBA" id="ARBA00022692"/>
    </source>
</evidence>
<dbReference type="EMBL" id="PHUJ01000003">
    <property type="protein sequence ID" value="PKB32699.1"/>
    <property type="molecule type" value="Genomic_DNA"/>
</dbReference>
<evidence type="ECO:0000256" key="2">
    <source>
        <dbReference type="ARBA" id="ARBA00022448"/>
    </source>
</evidence>
<proteinExistence type="inferred from homology"/>
<dbReference type="RefSeq" id="WP_073576229.1">
    <property type="nucleotide sequence ID" value="NZ_BAAAJZ010000015.1"/>
</dbReference>
<evidence type="ECO:0000256" key="9">
    <source>
        <dbReference type="ARBA" id="ARBA00023285"/>
    </source>
</evidence>
<dbReference type="AlphaFoldDB" id="A0A852W2R2"/>
<comment type="caution">
    <text evidence="11">The sequence shown here is derived from an EMBL/GenBank/DDBJ whole genome shotgun (WGS) entry which is preliminary data.</text>
</comment>
<dbReference type="PANTHER" id="PTHR38662">
    <property type="entry name" value="COBALT TRANSPORT PROTEIN CBIN"/>
    <property type="match status" value="1"/>
</dbReference>
<dbReference type="PANTHER" id="PTHR38662:SF1">
    <property type="entry name" value="COBALT TRANSPORT PROTEIN CBIN"/>
    <property type="match status" value="1"/>
</dbReference>
<keyword evidence="3 10" id="KW-1003">Cell membrane</keyword>
<dbReference type="GO" id="GO:0009236">
    <property type="term" value="P:cobalamin biosynthetic process"/>
    <property type="evidence" value="ECO:0007669"/>
    <property type="project" value="UniProtKB-UniRule"/>
</dbReference>
<keyword evidence="14" id="KW-1185">Reference proteome</keyword>
<dbReference type="GO" id="GO:0005886">
    <property type="term" value="C:plasma membrane"/>
    <property type="evidence" value="ECO:0007669"/>
    <property type="project" value="UniProtKB-SubCell"/>
</dbReference>
<gene>
    <name evidence="10" type="primary">cbiN</name>
    <name evidence="12" type="ORF">ATL51_4437</name>
    <name evidence="11" type="ORF">HDA37_002026</name>
</gene>
<comment type="similarity">
    <text evidence="10">Belongs to the CbiN family.</text>
</comment>
<dbReference type="Proteomes" id="UP000232453">
    <property type="component" value="Unassembled WGS sequence"/>
</dbReference>
<keyword evidence="8 10" id="KW-0472">Membrane</keyword>